<feature type="domain" description="C3H1-type" evidence="3">
    <location>
        <begin position="399"/>
        <end position="421"/>
    </location>
</feature>
<dbReference type="Gene3D" id="1.25.40.90">
    <property type="match status" value="1"/>
</dbReference>
<dbReference type="SMART" id="SM00582">
    <property type="entry name" value="RPR"/>
    <property type="match status" value="1"/>
</dbReference>
<evidence type="ECO:0000256" key="1">
    <source>
        <dbReference type="PROSITE-ProRule" id="PRU00723"/>
    </source>
</evidence>
<proteinExistence type="predicted"/>
<sequence>MSAWKGEEEVGNALMSLASAKGISANRIKGAVTALMKWAKEYKRVVHAVENVMWKADVEHRLAYMYLIDALIRASQAKSGDDKDPFAKRFGQHLHHTLNACRKVPDDAQMNVKRVVVEWTKRNVFTREDIESAGGADFLGDGPLNPSHAMDMPKESITSLLDNLKRLKQQQVDLTQHVRPPSHDDANSRGGQEQGRYIHPPPYAPQHHEVSPRDHGRPRDHSSYHPSSSLLPTPPPSNVPPPSRYVTPPTSVAASRYDLPPRYDDPPSASRYDDMQPRSRYDEPPPPRNRFDSAPPPLSRFDLPPPISPRGYSRPSSPPRGYHPPNSPPRGYPPNSPRGYPPQQGYGGPPSSSYSNDSRLSSPPGGRYNSQENNFKQRGRSRSRSRSPIKRPRGGGPLICRDFEVGLCTRGNNCRFPHGEGGNGNRPLSPRGRQPPPPASSFSMGGPKVKVCYSYPNCRFGDRCTFAHIDRPGGNAPGGGNFQSAPPQTLASSAYDTKPISPLRRSQSMGINNTIPPPTTTHYQQAPPSLDTHAPPPAAPRQRRSRWEEKKVLTPTHQEMPMETSPTATTIAPTSPQKETSRQEDDEPADDAAAEFTLEYDDEN</sequence>
<feature type="compositionally biased region" description="Pro residues" evidence="2">
    <location>
        <begin position="232"/>
        <end position="243"/>
    </location>
</feature>
<protein>
    <submittedName>
        <fullName evidence="5">Aste57867_12632 protein</fullName>
    </submittedName>
</protein>
<dbReference type="InterPro" id="IPR000571">
    <property type="entry name" value="Znf_CCCH"/>
</dbReference>
<dbReference type="PROSITE" id="PS50103">
    <property type="entry name" value="ZF_C3H1"/>
    <property type="match status" value="2"/>
</dbReference>
<dbReference type="Proteomes" id="UP000332933">
    <property type="component" value="Unassembled WGS sequence"/>
</dbReference>
<reference evidence="4" key="2">
    <citation type="submission" date="2019-06" db="EMBL/GenBank/DDBJ databases">
        <title>Genomics analysis of Aphanomyces spp. identifies a new class of oomycete effector associated with host adaptation.</title>
        <authorList>
            <person name="Gaulin E."/>
        </authorList>
    </citation>
    <scope>NUCLEOTIDE SEQUENCE</scope>
    <source>
        <strain evidence="4">CBS 578.67</strain>
    </source>
</reference>
<keyword evidence="1" id="KW-0863">Zinc-finger</keyword>
<keyword evidence="6" id="KW-1185">Reference proteome</keyword>
<feature type="compositionally biased region" description="Pro residues" evidence="2">
    <location>
        <begin position="316"/>
        <end position="340"/>
    </location>
</feature>
<feature type="compositionally biased region" description="Low complexity" evidence="2">
    <location>
        <begin position="564"/>
        <end position="576"/>
    </location>
</feature>
<dbReference type="Pfam" id="PF04818">
    <property type="entry name" value="CID"/>
    <property type="match status" value="1"/>
</dbReference>
<dbReference type="Gene3D" id="4.10.1000.10">
    <property type="entry name" value="Zinc finger, CCCH-type"/>
    <property type="match status" value="1"/>
</dbReference>
<dbReference type="EMBL" id="VJMH01005381">
    <property type="protein sequence ID" value="KAF0696651.1"/>
    <property type="molecule type" value="Genomic_DNA"/>
</dbReference>
<reference evidence="5 6" key="1">
    <citation type="submission" date="2019-03" db="EMBL/GenBank/DDBJ databases">
        <authorList>
            <person name="Gaulin E."/>
            <person name="Dumas B."/>
        </authorList>
    </citation>
    <scope>NUCLEOTIDE SEQUENCE [LARGE SCALE GENOMIC DNA]</scope>
    <source>
        <strain evidence="5">CBS 568.67</strain>
    </source>
</reference>
<feature type="compositionally biased region" description="Pro residues" evidence="2">
    <location>
        <begin position="292"/>
        <end position="308"/>
    </location>
</feature>
<name>A0A485KWQ7_9STRA</name>
<dbReference type="OrthoDB" id="79367at2759"/>
<dbReference type="SUPFAM" id="SSF48464">
    <property type="entry name" value="ENTH/VHS domain"/>
    <property type="match status" value="1"/>
</dbReference>
<evidence type="ECO:0000313" key="4">
    <source>
        <dbReference type="EMBL" id="KAF0696651.1"/>
    </source>
</evidence>
<accession>A0A485KWQ7</accession>
<feature type="compositionally biased region" description="Basic and acidic residues" evidence="2">
    <location>
        <begin position="206"/>
        <end position="223"/>
    </location>
</feature>
<evidence type="ECO:0000256" key="2">
    <source>
        <dbReference type="SAM" id="MobiDB-lite"/>
    </source>
</evidence>
<dbReference type="SMART" id="SM00356">
    <property type="entry name" value="ZnF_C3H1"/>
    <property type="match status" value="2"/>
</dbReference>
<dbReference type="InterPro" id="IPR008942">
    <property type="entry name" value="ENTH_VHS"/>
</dbReference>
<keyword evidence="1" id="KW-0862">Zinc</keyword>
<feature type="compositionally biased region" description="Polar residues" evidence="2">
    <location>
        <begin position="482"/>
        <end position="495"/>
    </location>
</feature>
<feature type="compositionally biased region" description="Low complexity" evidence="2">
    <location>
        <begin position="341"/>
        <end position="364"/>
    </location>
</feature>
<feature type="compositionally biased region" description="Basic and acidic residues" evidence="2">
    <location>
        <begin position="259"/>
        <end position="291"/>
    </location>
</feature>
<dbReference type="GO" id="GO:0008270">
    <property type="term" value="F:zinc ion binding"/>
    <property type="evidence" value="ECO:0007669"/>
    <property type="project" value="UniProtKB-KW"/>
</dbReference>
<feature type="region of interest" description="Disordered" evidence="2">
    <location>
        <begin position="475"/>
        <end position="604"/>
    </location>
</feature>
<feature type="region of interest" description="Disordered" evidence="2">
    <location>
        <begin position="173"/>
        <end position="446"/>
    </location>
</feature>
<keyword evidence="1" id="KW-0479">Metal-binding</keyword>
<feature type="compositionally biased region" description="Acidic residues" evidence="2">
    <location>
        <begin position="584"/>
        <end position="604"/>
    </location>
</feature>
<feature type="compositionally biased region" description="Basic residues" evidence="2">
    <location>
        <begin position="377"/>
        <end position="393"/>
    </location>
</feature>
<evidence type="ECO:0000313" key="5">
    <source>
        <dbReference type="EMBL" id="VFT89482.1"/>
    </source>
</evidence>
<organism evidence="5 6">
    <name type="scientific">Aphanomyces stellatus</name>
    <dbReference type="NCBI Taxonomy" id="120398"/>
    <lineage>
        <taxon>Eukaryota</taxon>
        <taxon>Sar</taxon>
        <taxon>Stramenopiles</taxon>
        <taxon>Oomycota</taxon>
        <taxon>Saprolegniomycetes</taxon>
        <taxon>Saprolegniales</taxon>
        <taxon>Verrucalvaceae</taxon>
        <taxon>Aphanomyces</taxon>
    </lineage>
</organism>
<evidence type="ECO:0000313" key="6">
    <source>
        <dbReference type="Proteomes" id="UP000332933"/>
    </source>
</evidence>
<dbReference type="InterPro" id="IPR006569">
    <property type="entry name" value="CID_dom"/>
</dbReference>
<gene>
    <name evidence="5" type="primary">Aste57867_12632</name>
    <name evidence="4" type="ORF">As57867_012586</name>
    <name evidence="5" type="ORF">ASTE57867_12632</name>
</gene>
<feature type="domain" description="C3H1-type" evidence="3">
    <location>
        <begin position="446"/>
        <end position="471"/>
    </location>
</feature>
<evidence type="ECO:0000259" key="3">
    <source>
        <dbReference type="PROSITE" id="PS50103"/>
    </source>
</evidence>
<feature type="zinc finger region" description="C3H1-type" evidence="1">
    <location>
        <begin position="446"/>
        <end position="471"/>
    </location>
</feature>
<dbReference type="AlphaFoldDB" id="A0A485KWQ7"/>
<feature type="zinc finger region" description="C3H1-type" evidence="1">
    <location>
        <begin position="399"/>
        <end position="421"/>
    </location>
</feature>
<dbReference type="EMBL" id="CAADRA010005402">
    <property type="protein sequence ID" value="VFT89482.1"/>
    <property type="molecule type" value="Genomic_DNA"/>
</dbReference>